<organism evidence="1 2">
    <name type="scientific">Polyplax serrata</name>
    <name type="common">Common mouse louse</name>
    <dbReference type="NCBI Taxonomy" id="468196"/>
    <lineage>
        <taxon>Eukaryota</taxon>
        <taxon>Metazoa</taxon>
        <taxon>Ecdysozoa</taxon>
        <taxon>Arthropoda</taxon>
        <taxon>Hexapoda</taxon>
        <taxon>Insecta</taxon>
        <taxon>Pterygota</taxon>
        <taxon>Neoptera</taxon>
        <taxon>Paraneoptera</taxon>
        <taxon>Psocodea</taxon>
        <taxon>Troctomorpha</taxon>
        <taxon>Phthiraptera</taxon>
        <taxon>Anoplura</taxon>
        <taxon>Polyplacidae</taxon>
        <taxon>Polyplax</taxon>
    </lineage>
</organism>
<reference evidence="1 2" key="1">
    <citation type="submission" date="2023-10" db="EMBL/GenBank/DDBJ databases">
        <title>Genomes of two closely related lineages of the louse Polyplax serrata with different host specificities.</title>
        <authorList>
            <person name="Martinu J."/>
            <person name="Tarabai H."/>
            <person name="Stefka J."/>
            <person name="Hypsa V."/>
        </authorList>
    </citation>
    <scope>NUCLEOTIDE SEQUENCE [LARGE SCALE GENOMIC DNA]</scope>
    <source>
        <strain evidence="1">HR10_N</strain>
    </source>
</reference>
<evidence type="ECO:0000313" key="2">
    <source>
        <dbReference type="Proteomes" id="UP001372834"/>
    </source>
</evidence>
<evidence type="ECO:0000313" key="1">
    <source>
        <dbReference type="EMBL" id="KAK6645181.1"/>
    </source>
</evidence>
<proteinExistence type="predicted"/>
<name>A0AAN8SI38_POLSC</name>
<dbReference type="Proteomes" id="UP001372834">
    <property type="component" value="Unassembled WGS sequence"/>
</dbReference>
<comment type="caution">
    <text evidence="1">The sequence shown here is derived from an EMBL/GenBank/DDBJ whole genome shotgun (WGS) entry which is preliminary data.</text>
</comment>
<dbReference type="EMBL" id="JAWJWE010000001">
    <property type="protein sequence ID" value="KAK6645181.1"/>
    <property type="molecule type" value="Genomic_DNA"/>
</dbReference>
<gene>
    <name evidence="1" type="ORF">RUM43_001457</name>
</gene>
<sequence>METLAFCLNINLYTFLANIELADSTLESAEDMTAADTAPNPKKETKSGVRVWYLCLFYSRVAFAIAPIKTGGMAMSMQPAAATYERTWALPAVLLDSTR</sequence>
<accession>A0AAN8SI38</accession>
<dbReference type="AlphaFoldDB" id="A0AAN8SI38"/>
<protein>
    <submittedName>
        <fullName evidence="1">Uncharacterized protein</fullName>
    </submittedName>
</protein>